<feature type="chain" id="PRO_5043172048" description="Amine oxidase domain-containing protein" evidence="1">
    <location>
        <begin position="17"/>
        <end position="862"/>
    </location>
</feature>
<dbReference type="OrthoDB" id="5977668at2759"/>
<dbReference type="GO" id="GO:0050660">
    <property type="term" value="F:flavin adenine dinucleotide binding"/>
    <property type="evidence" value="ECO:0007669"/>
    <property type="project" value="UniProtKB-ARBA"/>
</dbReference>
<dbReference type="EnsemblPlants" id="TraesCS2B02G067300.2">
    <property type="protein sequence ID" value="TraesCS2B02G067300.2"/>
    <property type="gene ID" value="TraesCS2B02G067300"/>
</dbReference>
<dbReference type="SMR" id="A0A3B6C104"/>
<organism evidence="3">
    <name type="scientific">Triticum aestivum</name>
    <name type="common">Wheat</name>
    <dbReference type="NCBI Taxonomy" id="4565"/>
    <lineage>
        <taxon>Eukaryota</taxon>
        <taxon>Viridiplantae</taxon>
        <taxon>Streptophyta</taxon>
        <taxon>Embryophyta</taxon>
        <taxon>Tracheophyta</taxon>
        <taxon>Spermatophyta</taxon>
        <taxon>Magnoliopsida</taxon>
        <taxon>Liliopsida</taxon>
        <taxon>Poales</taxon>
        <taxon>Poaceae</taxon>
        <taxon>BOP clade</taxon>
        <taxon>Pooideae</taxon>
        <taxon>Triticodae</taxon>
        <taxon>Triticeae</taxon>
        <taxon>Triticinae</taxon>
        <taxon>Triticum</taxon>
    </lineage>
</organism>
<dbReference type="PANTHER" id="PTHR43675">
    <property type="entry name" value="ARSENITE METHYLTRANSFERASE"/>
    <property type="match status" value="1"/>
</dbReference>
<dbReference type="InterPro" id="IPR029063">
    <property type="entry name" value="SAM-dependent_MTases_sf"/>
</dbReference>
<feature type="signal peptide" evidence="1">
    <location>
        <begin position="1"/>
        <end position="16"/>
    </location>
</feature>
<evidence type="ECO:0000259" key="2">
    <source>
        <dbReference type="Pfam" id="PF01593"/>
    </source>
</evidence>
<dbReference type="InterPro" id="IPR036188">
    <property type="entry name" value="FAD/NAD-bd_sf"/>
</dbReference>
<name>A0A3B6C104_WHEAT</name>
<dbReference type="AlphaFoldDB" id="A0A3B6C104"/>
<dbReference type="SUPFAM" id="SSF51905">
    <property type="entry name" value="FAD/NAD(P)-binding domain"/>
    <property type="match status" value="1"/>
</dbReference>
<dbReference type="Gene3D" id="3.40.50.150">
    <property type="entry name" value="Vaccinia Virus protein VP39"/>
    <property type="match status" value="1"/>
</dbReference>
<dbReference type="Proteomes" id="UP000019116">
    <property type="component" value="Chromosome 2B"/>
</dbReference>
<dbReference type="PANTHER" id="PTHR43675:SF30">
    <property type="entry name" value="CYCLOPROPANE-FATTY-ACYL-PHOSPHOLIPID SYNTHASE"/>
    <property type="match status" value="1"/>
</dbReference>
<dbReference type="GeneID" id="123043336"/>
<protein>
    <recommendedName>
        <fullName evidence="2">Amine oxidase domain-containing protein</fullName>
    </recommendedName>
</protein>
<sequence>MRVAVVGAGLSGLAAAQELAASGGARVTVYEKEDWLGGSARTVPVDDGAGLVHLDLCPMVFNQATCPNMMQLLEFLGLEIERTEIPFSVSIKLDNGSQCYWSTSNGISSLLAQKSNALRPSFWCMIREIIKFKTDVLRYLDYYESNPDLDQNETLGQFVQSHEYSHLFQEAYLIPICTSVWCSPSQGVLGFSAVSVLSFFRNHDLFQLFGHPESFIVKGCLQSFVDKVRVELEGMGCRIKTSCAVKSVSCDDGGGYRVQEEDGSEEIYDKVILGIHAPAALKVLGAEATHEELRILGAFQYVCSDAYLHCDKSLMPQNLSGWSAWNFLGETSRDMFVTYWLNLIQNIESAKTFLVTINPPRVPDHVLLKWCVSHPVPSVAAVNESMQLDQIQGKRGIWFCGAYQGHGFHEYGLKAGKAAAQGVLGKKCDILVIPKQIVPSWTEAGARLLVARFLNRSISIGNLILLEDGGSMLSFGNVSCKHHVKSVLRVHDPMFYWKVATESDLGLADAYINGWCSFADKKEGLLNLFLIFIANRDAPKSSSNVVSKRGWWTPMLLTAGLASAKYFLRHTSRKNSVTRTRRNISQHYDLGNDFFSLFLDKTMTYSCGIFKREDESLEESQIRKLNLLIDKAKVERDHYVLDIGSGWGSLAIQVVKQTGCKYTGITLSEEQLKYAQGKVKEAGLEDHITFLLCDYRQIPARKYDRIISCEMIEHVGHEYLDAFFTCCESHLAQDGIFVLQAITMPDELYEEYIRSPGFIKEYIFPGGSLPSLSRITSVSASARLCIEHLENINGDQYYLTLRSWRDNLMANKDEILALGFDDKFIRVWEYYFIYCAAGFRTRTLGDYQVVFSRPGNNKLALA</sequence>
<dbReference type="SUPFAM" id="SSF53335">
    <property type="entry name" value="S-adenosyl-L-methionine-dependent methyltransferases"/>
    <property type="match status" value="1"/>
</dbReference>
<dbReference type="InterPro" id="IPR026669">
    <property type="entry name" value="Arsenite_MeTrfase-like"/>
</dbReference>
<dbReference type="GO" id="GO:0016491">
    <property type="term" value="F:oxidoreductase activity"/>
    <property type="evidence" value="ECO:0007669"/>
    <property type="project" value="InterPro"/>
</dbReference>
<proteinExistence type="predicted"/>
<dbReference type="STRING" id="4565.A0A3B6C104"/>
<evidence type="ECO:0000313" key="4">
    <source>
        <dbReference type="Proteomes" id="UP000019116"/>
    </source>
</evidence>
<dbReference type="Pfam" id="PF02353">
    <property type="entry name" value="CMAS"/>
    <property type="match status" value="1"/>
</dbReference>
<keyword evidence="4" id="KW-1185">Reference proteome</keyword>
<gene>
    <name evidence="3" type="primary">LOC123043336</name>
</gene>
<dbReference type="Gramene" id="TraesCS2B02G067300.2">
    <property type="protein sequence ID" value="TraesCS2B02G067300.2"/>
    <property type="gene ID" value="TraesCS2B02G067300"/>
</dbReference>
<accession>A0A3B6C104</accession>
<keyword evidence="1" id="KW-0732">Signal</keyword>
<dbReference type="GO" id="GO:0008168">
    <property type="term" value="F:methyltransferase activity"/>
    <property type="evidence" value="ECO:0000318"/>
    <property type="project" value="GO_Central"/>
</dbReference>
<dbReference type="InterPro" id="IPR002937">
    <property type="entry name" value="Amino_oxidase"/>
</dbReference>
<dbReference type="Gene3D" id="3.50.50.60">
    <property type="entry name" value="FAD/NAD(P)-binding domain"/>
    <property type="match status" value="2"/>
</dbReference>
<dbReference type="Pfam" id="PF01593">
    <property type="entry name" value="Amino_oxidase"/>
    <property type="match status" value="1"/>
</dbReference>
<reference evidence="3" key="2">
    <citation type="submission" date="2018-10" db="UniProtKB">
        <authorList>
            <consortium name="EnsemblPlants"/>
        </authorList>
    </citation>
    <scope>IDENTIFICATION</scope>
</reference>
<evidence type="ECO:0000313" key="3">
    <source>
        <dbReference type="EnsemblPlants" id="TraesCS2B02G067300.2"/>
    </source>
</evidence>
<dbReference type="PRINTS" id="PR00419">
    <property type="entry name" value="ADXRDTASE"/>
</dbReference>
<feature type="domain" description="Amine oxidase" evidence="2">
    <location>
        <begin position="10"/>
        <end position="281"/>
    </location>
</feature>
<reference evidence="3" key="1">
    <citation type="submission" date="2018-08" db="EMBL/GenBank/DDBJ databases">
        <authorList>
            <person name="Rossello M."/>
        </authorList>
    </citation>
    <scope>NUCLEOTIDE SEQUENCE [LARGE SCALE GENOMIC DNA]</scope>
    <source>
        <strain evidence="3">cv. Chinese Spring</strain>
    </source>
</reference>
<evidence type="ECO:0000256" key="1">
    <source>
        <dbReference type="SAM" id="SignalP"/>
    </source>
</evidence>
<dbReference type="Gramene" id="TraesCS2B03G0145500.2">
    <property type="protein sequence ID" value="TraesCS2B03G0145500.2.CDS"/>
    <property type="gene ID" value="TraesCS2B03G0145500"/>
</dbReference>
<dbReference type="RefSeq" id="XP_044321688.1">
    <property type="nucleotide sequence ID" value="XM_044465753.1"/>
</dbReference>
<dbReference type="CDD" id="cd02440">
    <property type="entry name" value="AdoMet_MTases"/>
    <property type="match status" value="1"/>
</dbReference>